<dbReference type="InterPro" id="IPR052472">
    <property type="entry name" value="MORN3"/>
</dbReference>
<dbReference type="Pfam" id="PF02493">
    <property type="entry name" value="MORN"/>
    <property type="match status" value="6"/>
</dbReference>
<evidence type="ECO:0000256" key="5">
    <source>
        <dbReference type="ARBA" id="ARBA00045851"/>
    </source>
</evidence>
<evidence type="ECO:0000256" key="4">
    <source>
        <dbReference type="ARBA" id="ARBA00039854"/>
    </source>
</evidence>
<evidence type="ECO:0000313" key="6">
    <source>
        <dbReference type="EMBL" id="CAH1397419.1"/>
    </source>
</evidence>
<dbReference type="EMBL" id="OV725079">
    <property type="protein sequence ID" value="CAH1397419.1"/>
    <property type="molecule type" value="Genomic_DNA"/>
</dbReference>
<name>A0A9P0MKE2_NEZVI</name>
<evidence type="ECO:0000256" key="1">
    <source>
        <dbReference type="ARBA" id="ARBA00004218"/>
    </source>
</evidence>
<keyword evidence="7" id="KW-1185">Reference proteome</keyword>
<dbReference type="Proteomes" id="UP001152798">
    <property type="component" value="Chromosome 3"/>
</dbReference>
<keyword evidence="2" id="KW-0677">Repeat</keyword>
<gene>
    <name evidence="6" type="ORF">NEZAVI_LOCUS7244</name>
</gene>
<dbReference type="SUPFAM" id="SSF82185">
    <property type="entry name" value="Histone H3 K4-specific methyltransferase SET7/9 N-terminal domain"/>
    <property type="match status" value="2"/>
</dbReference>
<reference evidence="6" key="1">
    <citation type="submission" date="2022-01" db="EMBL/GenBank/DDBJ databases">
        <authorList>
            <person name="King R."/>
        </authorList>
    </citation>
    <scope>NUCLEOTIDE SEQUENCE</scope>
</reference>
<evidence type="ECO:0000256" key="2">
    <source>
        <dbReference type="ARBA" id="ARBA00022737"/>
    </source>
</evidence>
<protein>
    <recommendedName>
        <fullName evidence="4">MORN repeat-containing protein 3</fullName>
    </recommendedName>
</protein>
<dbReference type="InterPro" id="IPR003409">
    <property type="entry name" value="MORN"/>
</dbReference>
<comment type="function">
    <text evidence="5">Assembles a suppression complex (suppresome) by tethering SIRT1 and MDM2 to regulate composite modifications of p53/TP53. Confers both deacetylation-mediated functional inactivation, by SIRT1, and ubiquitination-dependent degradation, by MDM2, of p53/TP53, promoting a proliferative and cell survival behaviors. May play a role in the regulation of spermatogenesis.</text>
</comment>
<evidence type="ECO:0000313" key="7">
    <source>
        <dbReference type="Proteomes" id="UP001152798"/>
    </source>
</evidence>
<accession>A0A9P0MKE2</accession>
<dbReference type="GO" id="GO:0001669">
    <property type="term" value="C:acrosomal vesicle"/>
    <property type="evidence" value="ECO:0007669"/>
    <property type="project" value="UniProtKB-SubCell"/>
</dbReference>
<sequence>MPPENVRYPPSHHARNYIKTALQKCYNTKPKLLEIKEAKSLKNGHRRFCSTKTGLYRGWWKNNLRDGVGVQVNNVTRITLEGEFKADICSGYGILSRTKPNGLKTLVYDGDFFNGAPNGKGELHTDNYFYSGKLYNGKASGVGIAWFNNGTIYFGNWYNGKRMGQGMLINGNKDRYEGNWYDDKKHGYGKYCFFDRGQALEGVWVADVCVRGTMRNIKYRQAAMNPVKYSIPMLMLKDWITSYYFWEQEAFARVGKYIKDDLGIKDVNLEDFETSSAELQPYDMKQNLAGNFLSVEINTDSNTSLKLPSTTKIEPCVR</sequence>
<evidence type="ECO:0000256" key="3">
    <source>
        <dbReference type="ARBA" id="ARBA00023329"/>
    </source>
</evidence>
<dbReference type="PANTHER" id="PTHR46511:SF1">
    <property type="entry name" value="MORN REPEAT-CONTAINING PROTEIN 3"/>
    <property type="match status" value="1"/>
</dbReference>
<proteinExistence type="predicted"/>
<dbReference type="AlphaFoldDB" id="A0A9P0MKE2"/>
<keyword evidence="3" id="KW-0968">Cytoplasmic vesicle</keyword>
<dbReference type="SMART" id="SM00698">
    <property type="entry name" value="MORN"/>
    <property type="match status" value="6"/>
</dbReference>
<dbReference type="Gene3D" id="2.20.110.10">
    <property type="entry name" value="Histone H3 K4-specific methyltransferase SET7/9 N-terminal domain"/>
    <property type="match status" value="1"/>
</dbReference>
<dbReference type="PANTHER" id="PTHR46511">
    <property type="entry name" value="MORN REPEAT-CONTAINING PROTEIN 3"/>
    <property type="match status" value="1"/>
</dbReference>
<dbReference type="OrthoDB" id="270720at2759"/>
<organism evidence="6 7">
    <name type="scientific">Nezara viridula</name>
    <name type="common">Southern green stink bug</name>
    <name type="synonym">Cimex viridulus</name>
    <dbReference type="NCBI Taxonomy" id="85310"/>
    <lineage>
        <taxon>Eukaryota</taxon>
        <taxon>Metazoa</taxon>
        <taxon>Ecdysozoa</taxon>
        <taxon>Arthropoda</taxon>
        <taxon>Hexapoda</taxon>
        <taxon>Insecta</taxon>
        <taxon>Pterygota</taxon>
        <taxon>Neoptera</taxon>
        <taxon>Paraneoptera</taxon>
        <taxon>Hemiptera</taxon>
        <taxon>Heteroptera</taxon>
        <taxon>Panheteroptera</taxon>
        <taxon>Pentatomomorpha</taxon>
        <taxon>Pentatomoidea</taxon>
        <taxon>Pentatomidae</taxon>
        <taxon>Pentatominae</taxon>
        <taxon>Nezara</taxon>
    </lineage>
</organism>
<comment type="subcellular location">
    <subcellularLocation>
        <location evidence="1">Cytoplasmic vesicle</location>
        <location evidence="1">Secretory vesicle</location>
        <location evidence="1">Acrosome</location>
    </subcellularLocation>
</comment>